<dbReference type="STRING" id="1693.BMIN_0243"/>
<dbReference type="PANTHER" id="PTHR11271:SF6">
    <property type="entry name" value="GUANINE DEAMINASE"/>
    <property type="match status" value="1"/>
</dbReference>
<dbReference type="PANTHER" id="PTHR11271">
    <property type="entry name" value="GUANINE DEAMINASE"/>
    <property type="match status" value="1"/>
</dbReference>
<dbReference type="Pfam" id="PF01979">
    <property type="entry name" value="Amidohydro_1"/>
    <property type="match status" value="1"/>
</dbReference>
<dbReference type="GO" id="GO:0046098">
    <property type="term" value="P:guanine metabolic process"/>
    <property type="evidence" value="ECO:0007669"/>
    <property type="project" value="TreeGrafter"/>
</dbReference>
<dbReference type="SUPFAM" id="SSF51338">
    <property type="entry name" value="Composite domain of metallo-dependent hydrolases"/>
    <property type="match status" value="1"/>
</dbReference>
<dbReference type="GO" id="GO:0005829">
    <property type="term" value="C:cytosol"/>
    <property type="evidence" value="ECO:0007669"/>
    <property type="project" value="TreeGrafter"/>
</dbReference>
<dbReference type="eggNOG" id="COG0402">
    <property type="taxonomic scope" value="Bacteria"/>
</dbReference>
<evidence type="ECO:0000256" key="4">
    <source>
        <dbReference type="ARBA" id="ARBA00022833"/>
    </source>
</evidence>
<evidence type="ECO:0000256" key="3">
    <source>
        <dbReference type="ARBA" id="ARBA00022801"/>
    </source>
</evidence>
<dbReference type="Gene3D" id="3.20.20.140">
    <property type="entry name" value="Metal-dependent hydrolases"/>
    <property type="match status" value="1"/>
</dbReference>
<evidence type="ECO:0000313" key="7">
    <source>
        <dbReference type="EMBL" id="KFI72349.1"/>
    </source>
</evidence>
<evidence type="ECO:0000313" key="8">
    <source>
        <dbReference type="Proteomes" id="UP000029014"/>
    </source>
</evidence>
<dbReference type="InterPro" id="IPR051607">
    <property type="entry name" value="Metallo-dep_hydrolases"/>
</dbReference>
<evidence type="ECO:0000256" key="5">
    <source>
        <dbReference type="SAM" id="MobiDB-lite"/>
    </source>
</evidence>
<dbReference type="EMBL" id="JGZD01000009">
    <property type="protein sequence ID" value="KFI72349.1"/>
    <property type="molecule type" value="Genomic_DNA"/>
</dbReference>
<accession>A0A087BMU9</accession>
<protein>
    <submittedName>
        <fullName evidence="7">Putative guanine deaminase</fullName>
        <ecNumber evidence="7">3.5.4.3</ecNumber>
    </submittedName>
</protein>
<keyword evidence="8" id="KW-1185">Reference proteome</keyword>
<gene>
    <name evidence="7" type="ORF">BMIN_0243</name>
</gene>
<keyword evidence="4" id="KW-0862">Zinc</keyword>
<dbReference type="GO" id="GO:0008270">
    <property type="term" value="F:zinc ion binding"/>
    <property type="evidence" value="ECO:0007669"/>
    <property type="project" value="TreeGrafter"/>
</dbReference>
<dbReference type="InterPro" id="IPR011059">
    <property type="entry name" value="Metal-dep_hydrolase_composite"/>
</dbReference>
<keyword evidence="2" id="KW-0479">Metal-binding</keyword>
<feature type="region of interest" description="Disordered" evidence="5">
    <location>
        <begin position="44"/>
        <end position="74"/>
    </location>
</feature>
<name>A0A087BMU9_9BIFI</name>
<dbReference type="GO" id="GO:0008892">
    <property type="term" value="F:guanine deaminase activity"/>
    <property type="evidence" value="ECO:0007669"/>
    <property type="project" value="UniProtKB-EC"/>
</dbReference>
<feature type="domain" description="Amidohydrolase-related" evidence="6">
    <location>
        <begin position="84"/>
        <end position="452"/>
    </location>
</feature>
<sequence length="457" mass="50980">MTIIIRGDIVFTPRPDRFTVLEDGCVAVGDDGRVTQVAGSPSDIRLRGTRASGDRIVPTDDAAPRSTVDSGEPEPRVIDRRGCLVIPSFVDLHVHAPQYPMAGVGLDEQLLRWLENTTFPVESHFADPQVAGTWYRRFLHRIWRVGTLRFSAFATLHEESTLMLMGLCQESGLRPVVGKVNMDRNAPEELLESTRDSLESTRRIIGKSRAATPDIGYVVTPRFVPSTTPELMEGLGEIVREFGLPVQSHLDENRSEVEWVRRLHPDVPTYAQVYDRFGLMPEGRTIMAHCIWMTQTERRLLRERGVWAAHCPQSNLNLASGLMPVRRDLDAGIKVCVASDVAAGHDPSMPRQIVSAIETSKAKTFETGHENDRPLALSEAFYMATKRPGEFFGAIGRGRVGTFEPGCDFDALVIREEDGNPLDLPPEGKLARFIYDGDDRDILERWIAGRTVPEPFA</sequence>
<dbReference type="Proteomes" id="UP000029014">
    <property type="component" value="Unassembled WGS sequence"/>
</dbReference>
<keyword evidence="3 7" id="KW-0378">Hydrolase</keyword>
<organism evidence="7 8">
    <name type="scientific">Bifidobacterium minimum</name>
    <dbReference type="NCBI Taxonomy" id="1693"/>
    <lineage>
        <taxon>Bacteria</taxon>
        <taxon>Bacillati</taxon>
        <taxon>Actinomycetota</taxon>
        <taxon>Actinomycetes</taxon>
        <taxon>Bifidobacteriales</taxon>
        <taxon>Bifidobacteriaceae</taxon>
        <taxon>Bifidobacterium</taxon>
    </lineage>
</organism>
<reference evidence="7 8" key="1">
    <citation type="submission" date="2014-03" db="EMBL/GenBank/DDBJ databases">
        <title>Genomics of Bifidobacteria.</title>
        <authorList>
            <person name="Ventura M."/>
            <person name="Milani C."/>
            <person name="Lugli G.A."/>
        </authorList>
    </citation>
    <scope>NUCLEOTIDE SEQUENCE [LARGE SCALE GENOMIC DNA]</scope>
    <source>
        <strain evidence="7 8">LMG 11592</strain>
    </source>
</reference>
<dbReference type="SUPFAM" id="SSF51556">
    <property type="entry name" value="Metallo-dependent hydrolases"/>
    <property type="match status" value="1"/>
</dbReference>
<comment type="caution">
    <text evidence="7">The sequence shown here is derived from an EMBL/GenBank/DDBJ whole genome shotgun (WGS) entry which is preliminary data.</text>
</comment>
<dbReference type="Gene3D" id="2.30.40.10">
    <property type="entry name" value="Urease, subunit C, domain 1"/>
    <property type="match status" value="1"/>
</dbReference>
<dbReference type="AlphaFoldDB" id="A0A087BMU9"/>
<evidence type="ECO:0000259" key="6">
    <source>
        <dbReference type="Pfam" id="PF01979"/>
    </source>
</evidence>
<evidence type="ECO:0000256" key="1">
    <source>
        <dbReference type="ARBA" id="ARBA00001947"/>
    </source>
</evidence>
<dbReference type="EC" id="3.5.4.3" evidence="7"/>
<dbReference type="RefSeq" id="WP_022861601.1">
    <property type="nucleotide sequence ID" value="NZ_JGZD01000009.1"/>
</dbReference>
<comment type="cofactor">
    <cofactor evidence="1">
        <name>Zn(2+)</name>
        <dbReference type="ChEBI" id="CHEBI:29105"/>
    </cofactor>
</comment>
<proteinExistence type="predicted"/>
<dbReference type="InterPro" id="IPR006680">
    <property type="entry name" value="Amidohydro-rel"/>
</dbReference>
<dbReference type="InterPro" id="IPR032466">
    <property type="entry name" value="Metal_Hydrolase"/>
</dbReference>
<evidence type="ECO:0000256" key="2">
    <source>
        <dbReference type="ARBA" id="ARBA00022723"/>
    </source>
</evidence>